<keyword evidence="10" id="KW-1185">Reference proteome</keyword>
<dbReference type="RefSeq" id="XP_016216710.1">
    <property type="nucleotide sequence ID" value="XM_016355574.1"/>
</dbReference>
<keyword evidence="7 8" id="KW-0472">Membrane</keyword>
<dbReference type="AlphaFoldDB" id="A0A0D1XVM1"/>
<dbReference type="GeneID" id="27310494"/>
<accession>A0A0D1XVM1</accession>
<evidence type="ECO:0000256" key="5">
    <source>
        <dbReference type="ARBA" id="ARBA00022989"/>
    </source>
</evidence>
<dbReference type="InterPro" id="IPR034804">
    <property type="entry name" value="SQR/QFR_C/D"/>
</dbReference>
<dbReference type="InterPro" id="IPR014314">
    <property type="entry name" value="Succ_DH_cytb556"/>
</dbReference>
<dbReference type="FunCoup" id="A0A0D1XVM1">
    <property type="interactions" value="371"/>
</dbReference>
<comment type="subcellular location">
    <subcellularLocation>
        <location evidence="1">Membrane</location>
    </subcellularLocation>
</comment>
<dbReference type="OrthoDB" id="588261at2759"/>
<keyword evidence="4" id="KW-0479">Metal-binding</keyword>
<dbReference type="GO" id="GO:0016020">
    <property type="term" value="C:membrane"/>
    <property type="evidence" value="ECO:0007669"/>
    <property type="project" value="UniProtKB-SubCell"/>
</dbReference>
<dbReference type="GO" id="GO:0005739">
    <property type="term" value="C:mitochondrion"/>
    <property type="evidence" value="ECO:0007669"/>
    <property type="project" value="GOC"/>
</dbReference>
<evidence type="ECO:0000313" key="10">
    <source>
        <dbReference type="Proteomes" id="UP000053259"/>
    </source>
</evidence>
<dbReference type="GO" id="GO:0006121">
    <property type="term" value="P:mitochondrial electron transport, succinate to ubiquinone"/>
    <property type="evidence" value="ECO:0007669"/>
    <property type="project" value="TreeGrafter"/>
</dbReference>
<feature type="transmembrane region" description="Helical" evidence="8">
    <location>
        <begin position="160"/>
        <end position="180"/>
    </location>
</feature>
<dbReference type="PANTHER" id="PTHR10978:SF5">
    <property type="entry name" value="SUCCINATE DEHYDROGENASE CYTOCHROME B560 SUBUNIT, MITOCHONDRIAL"/>
    <property type="match status" value="1"/>
</dbReference>
<dbReference type="Pfam" id="PF01127">
    <property type="entry name" value="Sdh_cyt"/>
    <property type="match status" value="1"/>
</dbReference>
<keyword evidence="3 8" id="KW-0812">Transmembrane</keyword>
<keyword evidence="6" id="KW-0408">Iron</keyword>
<dbReference type="SUPFAM" id="SSF81343">
    <property type="entry name" value="Fumarate reductase respiratory complex transmembrane subunits"/>
    <property type="match status" value="1"/>
</dbReference>
<protein>
    <submittedName>
        <fullName evidence="9">Succinate dehydrogenase, cytochrome b556 subunit</fullName>
    </submittedName>
</protein>
<keyword evidence="2" id="KW-0349">Heme</keyword>
<dbReference type="PANTHER" id="PTHR10978">
    <property type="entry name" value="SUCCINATE DEHYDROGENASE CYTOCHROME B560 SUBUNIT"/>
    <property type="match status" value="1"/>
</dbReference>
<evidence type="ECO:0000256" key="1">
    <source>
        <dbReference type="ARBA" id="ARBA00004370"/>
    </source>
</evidence>
<proteinExistence type="predicted"/>
<evidence type="ECO:0000256" key="6">
    <source>
        <dbReference type="ARBA" id="ARBA00023004"/>
    </source>
</evidence>
<dbReference type="Gene3D" id="1.20.1300.10">
    <property type="entry name" value="Fumarate reductase/succinate dehydrogenase, transmembrane subunit"/>
    <property type="match status" value="1"/>
</dbReference>
<sequence length="182" mass="19992">MSQQLWQRIAKRSALRPWQSNQVLHGPNRESFIVKRVLSSSSSQKGGYAADAGQTLVQQRLRRPVSPHLSIYGFQVNYIGSGLNRITGVLLSGGFYLTFMGYALGMPLSSSAMAASVAAWPVAAKVLTKVLIAFPFTYHSLAGVRHLYLDFALGFANKQYIKSMWAVFAVSGLSALYFAFGY</sequence>
<keyword evidence="5 8" id="KW-1133">Transmembrane helix</keyword>
<dbReference type="STRING" id="253628.A0A0D1XVM1"/>
<dbReference type="HOGENOM" id="CLU_094691_0_2_1"/>
<dbReference type="CDD" id="cd03499">
    <property type="entry name" value="SQR_TypeC_SdhC"/>
    <property type="match status" value="1"/>
</dbReference>
<organism evidence="9 10">
    <name type="scientific">Verruconis gallopava</name>
    <dbReference type="NCBI Taxonomy" id="253628"/>
    <lineage>
        <taxon>Eukaryota</taxon>
        <taxon>Fungi</taxon>
        <taxon>Dikarya</taxon>
        <taxon>Ascomycota</taxon>
        <taxon>Pezizomycotina</taxon>
        <taxon>Dothideomycetes</taxon>
        <taxon>Pleosporomycetidae</taxon>
        <taxon>Venturiales</taxon>
        <taxon>Sympoventuriaceae</taxon>
        <taxon>Verruconis</taxon>
    </lineage>
</organism>
<dbReference type="GO" id="GO:0046872">
    <property type="term" value="F:metal ion binding"/>
    <property type="evidence" value="ECO:0007669"/>
    <property type="project" value="UniProtKB-KW"/>
</dbReference>
<evidence type="ECO:0000256" key="3">
    <source>
        <dbReference type="ARBA" id="ARBA00022692"/>
    </source>
</evidence>
<dbReference type="GO" id="GO:0006099">
    <property type="term" value="P:tricarboxylic acid cycle"/>
    <property type="evidence" value="ECO:0007669"/>
    <property type="project" value="InterPro"/>
</dbReference>
<dbReference type="Proteomes" id="UP000053259">
    <property type="component" value="Unassembled WGS sequence"/>
</dbReference>
<evidence type="ECO:0000256" key="7">
    <source>
        <dbReference type="ARBA" id="ARBA00023136"/>
    </source>
</evidence>
<dbReference type="GO" id="GO:0009055">
    <property type="term" value="F:electron transfer activity"/>
    <property type="evidence" value="ECO:0007669"/>
    <property type="project" value="InterPro"/>
</dbReference>
<dbReference type="VEuPathDB" id="FungiDB:PV09_02521"/>
<name>A0A0D1XVM1_9PEZI</name>
<reference evidence="9 10" key="1">
    <citation type="submission" date="2015-01" db="EMBL/GenBank/DDBJ databases">
        <title>The Genome Sequence of Ochroconis gallopava CBS43764.</title>
        <authorList>
            <consortium name="The Broad Institute Genomics Platform"/>
            <person name="Cuomo C."/>
            <person name="de Hoog S."/>
            <person name="Gorbushina A."/>
            <person name="Stielow B."/>
            <person name="Teixiera M."/>
            <person name="Abouelleil A."/>
            <person name="Chapman S.B."/>
            <person name="Priest M."/>
            <person name="Young S.K."/>
            <person name="Wortman J."/>
            <person name="Nusbaum C."/>
            <person name="Birren B."/>
        </authorList>
    </citation>
    <scope>NUCLEOTIDE SEQUENCE [LARGE SCALE GENOMIC DNA]</scope>
    <source>
        <strain evidence="9 10">CBS 43764</strain>
    </source>
</reference>
<gene>
    <name evidence="9" type="ORF">PV09_02521</name>
</gene>
<feature type="transmembrane region" description="Helical" evidence="8">
    <location>
        <begin position="126"/>
        <end position="148"/>
    </location>
</feature>
<dbReference type="EMBL" id="KN847534">
    <property type="protein sequence ID" value="KIW06841.1"/>
    <property type="molecule type" value="Genomic_DNA"/>
</dbReference>
<dbReference type="InParanoid" id="A0A0D1XVM1"/>
<dbReference type="NCBIfam" id="TIGR02970">
    <property type="entry name" value="succ_dehyd_cytB"/>
    <property type="match status" value="1"/>
</dbReference>
<dbReference type="InterPro" id="IPR000701">
    <property type="entry name" value="SuccDH_FuR_B_TM-su"/>
</dbReference>
<evidence type="ECO:0000256" key="8">
    <source>
        <dbReference type="SAM" id="Phobius"/>
    </source>
</evidence>
<evidence type="ECO:0000256" key="2">
    <source>
        <dbReference type="ARBA" id="ARBA00022617"/>
    </source>
</evidence>
<evidence type="ECO:0000313" key="9">
    <source>
        <dbReference type="EMBL" id="KIW06841.1"/>
    </source>
</evidence>
<evidence type="ECO:0000256" key="4">
    <source>
        <dbReference type="ARBA" id="ARBA00022723"/>
    </source>
</evidence>